<dbReference type="PRINTS" id="PR00061">
    <property type="entry name" value="RIBOSOMALL19"/>
</dbReference>
<dbReference type="GO" id="GO:0006412">
    <property type="term" value="P:translation"/>
    <property type="evidence" value="ECO:0007669"/>
    <property type="project" value="InterPro"/>
</dbReference>
<dbReference type="OrthoDB" id="432645at2759"/>
<evidence type="ECO:0000256" key="2">
    <source>
        <dbReference type="ARBA" id="ARBA00005781"/>
    </source>
</evidence>
<evidence type="ECO:0000256" key="8">
    <source>
        <dbReference type="ARBA" id="ARBA00035359"/>
    </source>
</evidence>
<accession>A0A8I6TG53</accession>
<dbReference type="InterPro" id="IPR001857">
    <property type="entry name" value="Ribosomal_bL19"/>
</dbReference>
<dbReference type="InterPro" id="IPR008991">
    <property type="entry name" value="Translation_prot_SH3-like_sf"/>
</dbReference>
<evidence type="ECO:0000313" key="10">
    <source>
        <dbReference type="Proteomes" id="UP000494040"/>
    </source>
</evidence>
<dbReference type="RefSeq" id="XP_014254168.1">
    <property type="nucleotide sequence ID" value="XM_014398682.2"/>
</dbReference>
<evidence type="ECO:0000256" key="7">
    <source>
        <dbReference type="ARBA" id="ARBA00035288"/>
    </source>
</evidence>
<dbReference type="GO" id="GO:0005762">
    <property type="term" value="C:mitochondrial large ribosomal subunit"/>
    <property type="evidence" value="ECO:0007669"/>
    <property type="project" value="TreeGrafter"/>
</dbReference>
<reference evidence="9" key="1">
    <citation type="submission" date="2022-01" db="UniProtKB">
        <authorList>
            <consortium name="EnsemblMetazoa"/>
        </authorList>
    </citation>
    <scope>IDENTIFICATION</scope>
</reference>
<dbReference type="PANTHER" id="PTHR15680:SF9">
    <property type="entry name" value="LARGE RIBOSOMAL SUBUNIT PROTEIN BL19M"/>
    <property type="match status" value="1"/>
</dbReference>
<organism evidence="9 10">
    <name type="scientific">Cimex lectularius</name>
    <name type="common">Bed bug</name>
    <name type="synonym">Acanthia lectularia</name>
    <dbReference type="NCBI Taxonomy" id="79782"/>
    <lineage>
        <taxon>Eukaryota</taxon>
        <taxon>Metazoa</taxon>
        <taxon>Ecdysozoa</taxon>
        <taxon>Arthropoda</taxon>
        <taxon>Hexapoda</taxon>
        <taxon>Insecta</taxon>
        <taxon>Pterygota</taxon>
        <taxon>Neoptera</taxon>
        <taxon>Paraneoptera</taxon>
        <taxon>Hemiptera</taxon>
        <taxon>Heteroptera</taxon>
        <taxon>Panheteroptera</taxon>
        <taxon>Cimicomorpha</taxon>
        <taxon>Cimicidae</taxon>
        <taxon>Cimex</taxon>
    </lineage>
</organism>
<dbReference type="KEGG" id="clec:106669305"/>
<dbReference type="GO" id="GO:0003735">
    <property type="term" value="F:structural constituent of ribosome"/>
    <property type="evidence" value="ECO:0007669"/>
    <property type="project" value="InterPro"/>
</dbReference>
<keyword evidence="10" id="KW-1185">Reference proteome</keyword>
<keyword evidence="6" id="KW-0687">Ribonucleoprotein</keyword>
<dbReference type="EnsemblMetazoa" id="XM_014398682.2">
    <property type="protein sequence ID" value="XP_014254168.1"/>
    <property type="gene ID" value="LOC106669305"/>
</dbReference>
<dbReference type="FunFam" id="2.30.30.790:FF:000002">
    <property type="entry name" value="39S ribosomal protein L19, mitochondrial"/>
    <property type="match status" value="1"/>
</dbReference>
<proteinExistence type="inferred from homology"/>
<dbReference type="CTD" id="9801"/>
<keyword evidence="5" id="KW-0496">Mitochondrion</keyword>
<dbReference type="OMA" id="IHEIQVV"/>
<keyword evidence="3" id="KW-0809">Transit peptide</keyword>
<comment type="subcellular location">
    <subcellularLocation>
        <location evidence="1">Mitochondrion</location>
    </subcellularLocation>
</comment>
<evidence type="ECO:0000256" key="6">
    <source>
        <dbReference type="ARBA" id="ARBA00023274"/>
    </source>
</evidence>
<protein>
    <recommendedName>
        <fullName evidence="7">Large ribosomal subunit protein bL19m</fullName>
    </recommendedName>
    <alternativeName>
        <fullName evidence="8">39S ribosomal protein L19, mitochondrial</fullName>
    </alternativeName>
</protein>
<evidence type="ECO:0000256" key="1">
    <source>
        <dbReference type="ARBA" id="ARBA00004173"/>
    </source>
</evidence>
<dbReference type="Gene3D" id="2.30.30.790">
    <property type="match status" value="1"/>
</dbReference>
<dbReference type="SUPFAM" id="SSF50104">
    <property type="entry name" value="Translation proteins SH3-like domain"/>
    <property type="match status" value="1"/>
</dbReference>
<dbReference type="GeneID" id="106669305"/>
<evidence type="ECO:0000256" key="3">
    <source>
        <dbReference type="ARBA" id="ARBA00022946"/>
    </source>
</evidence>
<dbReference type="Proteomes" id="UP000494040">
    <property type="component" value="Unassembled WGS sequence"/>
</dbReference>
<dbReference type="PANTHER" id="PTHR15680">
    <property type="entry name" value="RIBOSOMAL PROTEIN L19"/>
    <property type="match status" value="1"/>
</dbReference>
<evidence type="ECO:0000256" key="5">
    <source>
        <dbReference type="ARBA" id="ARBA00023128"/>
    </source>
</evidence>
<comment type="similarity">
    <text evidence="2">Belongs to the bacterial ribosomal protein bL19 family.</text>
</comment>
<evidence type="ECO:0000256" key="4">
    <source>
        <dbReference type="ARBA" id="ARBA00022980"/>
    </source>
</evidence>
<sequence length="292" mass="34545">MFSSICRTIKHDYKLYCSTLRVCSSLAVENQHYKTSDPDSSVNLNQRFLYPEFLPDPTVKWRNSIREKLERTDMLKRRMHIDIPEFYVGTIMSVTSSNPHSSSKMTTFMGICIQRRGCGLRAEFTVRNVIDHLGTEICYQLYDPKIRKIEVIKLEKRLDSELLYLRDALPEYSTFPVDMEPEILPEGSPVPVNTTKVIMKPRPWCGRWERTDFEGIDREHLMTLISDKMKMQIPKHKTPWEKYDLMKIYRNTIPEEEQKEIFAEVNSSLHQVELTKRKEKRKRMFTRPVKSA</sequence>
<evidence type="ECO:0000313" key="9">
    <source>
        <dbReference type="EnsemblMetazoa" id="XP_014254168.1"/>
    </source>
</evidence>
<dbReference type="InterPro" id="IPR038657">
    <property type="entry name" value="Ribosomal_bL19_sf"/>
</dbReference>
<keyword evidence="4" id="KW-0689">Ribosomal protein</keyword>
<dbReference type="AlphaFoldDB" id="A0A8I6TG53"/>
<name>A0A8I6TG53_CIMLE</name>
<dbReference type="Pfam" id="PF01245">
    <property type="entry name" value="Ribosomal_L19"/>
    <property type="match status" value="1"/>
</dbReference>